<feature type="transmembrane region" description="Helical" evidence="5">
    <location>
        <begin position="46"/>
        <end position="67"/>
    </location>
</feature>
<dbReference type="PROSITE" id="PS50929">
    <property type="entry name" value="ABC_TM1F"/>
    <property type="match status" value="1"/>
</dbReference>
<proteinExistence type="predicted"/>
<feature type="domain" description="ABC transmembrane type-1" evidence="6">
    <location>
        <begin position="11"/>
        <end position="291"/>
    </location>
</feature>
<dbReference type="SUPFAM" id="SSF90123">
    <property type="entry name" value="ABC transporter transmembrane region"/>
    <property type="match status" value="1"/>
</dbReference>
<evidence type="ECO:0000256" key="3">
    <source>
        <dbReference type="ARBA" id="ARBA00022989"/>
    </source>
</evidence>
<evidence type="ECO:0000313" key="8">
    <source>
        <dbReference type="Proteomes" id="UP000763557"/>
    </source>
</evidence>
<evidence type="ECO:0000256" key="2">
    <source>
        <dbReference type="ARBA" id="ARBA00022692"/>
    </source>
</evidence>
<dbReference type="Proteomes" id="UP000763557">
    <property type="component" value="Unassembled WGS sequence"/>
</dbReference>
<dbReference type="InterPro" id="IPR017871">
    <property type="entry name" value="ABC_transporter-like_CS"/>
</dbReference>
<dbReference type="InterPro" id="IPR039421">
    <property type="entry name" value="Type_1_exporter"/>
</dbReference>
<dbReference type="Pfam" id="PF00664">
    <property type="entry name" value="ABC_membrane"/>
    <property type="match status" value="1"/>
</dbReference>
<dbReference type="InterPro" id="IPR011527">
    <property type="entry name" value="ABC1_TM_dom"/>
</dbReference>
<dbReference type="PANTHER" id="PTHR43394">
    <property type="entry name" value="ATP-DEPENDENT PERMEASE MDL1, MITOCHONDRIAL"/>
    <property type="match status" value="1"/>
</dbReference>
<sequence length="508" mass="53525">MIRTSPRTLTAAMVFGALWMVPLALLPLAIGAAIDQGIAPRDTGALLMWSGLIVALGAVLSSSTVMLTRAGDRAWLHGAALMQRAVMQHATRVGAALPSKIKAGEIVAVGSSDMYSIGGLLEVIGRLTGGVVAFIVAAIALLSSTPILGLVVVVGVPLATLGLVPLLGPLRKRTEAHREEVGAATSMAADIVSGLRILRGIGGEKQFTDRFAETSQRVRKAGVNAARIDSWLSGIEVLLPGLVTILVMWLGARLALDGTISVGELVAFYGVSAFLVIPVGVATEAVHHFNEAIVAARRACAILRLTPALDSPEHPKPLPPGSFGLHDETSGLTFPAGKLTVVRTTGSDAFADRLGRYVDAPVAAGGVPLREADIDEVRDRILVAHNQDVLFSGTLADEVDMGKAVELDTALWAADATDVVDGLDHGTQEYLAERGRTLSGGQRQRMLLARALSFDADVLVLDEPTSAVDAHTEARITQRVAELRRGRTTVVFSQSPLWTRVADEVYTP</sequence>
<dbReference type="Gene3D" id="3.40.50.300">
    <property type="entry name" value="P-loop containing nucleotide triphosphate hydrolases"/>
    <property type="match status" value="1"/>
</dbReference>
<evidence type="ECO:0000313" key="7">
    <source>
        <dbReference type="EMBL" id="NRN63766.1"/>
    </source>
</evidence>
<keyword evidence="2 5" id="KW-0812">Transmembrane</keyword>
<dbReference type="Gene3D" id="1.20.1560.10">
    <property type="entry name" value="ABC transporter type 1, transmembrane domain"/>
    <property type="match status" value="1"/>
</dbReference>
<evidence type="ECO:0000256" key="4">
    <source>
        <dbReference type="ARBA" id="ARBA00023136"/>
    </source>
</evidence>
<dbReference type="InterPro" id="IPR003439">
    <property type="entry name" value="ABC_transporter-like_ATP-bd"/>
</dbReference>
<comment type="caution">
    <text evidence="7">The sequence shown here is derived from an EMBL/GenBank/DDBJ whole genome shotgun (WGS) entry which is preliminary data.</text>
</comment>
<feature type="transmembrane region" description="Helical" evidence="5">
    <location>
        <begin position="237"/>
        <end position="256"/>
    </location>
</feature>
<dbReference type="SUPFAM" id="SSF52540">
    <property type="entry name" value="P-loop containing nucleoside triphosphate hydrolases"/>
    <property type="match status" value="1"/>
</dbReference>
<dbReference type="RefSeq" id="WP_312872434.1">
    <property type="nucleotide sequence ID" value="NZ_CBCSGW010000006.1"/>
</dbReference>
<dbReference type="InterPro" id="IPR036640">
    <property type="entry name" value="ABC1_TM_sf"/>
</dbReference>
<dbReference type="PROSITE" id="PS00211">
    <property type="entry name" value="ABC_TRANSPORTER_1"/>
    <property type="match status" value="1"/>
</dbReference>
<dbReference type="EMBL" id="JAAATY010000002">
    <property type="protein sequence ID" value="NRN63766.1"/>
    <property type="molecule type" value="Genomic_DNA"/>
</dbReference>
<feature type="transmembrane region" description="Helical" evidence="5">
    <location>
        <begin position="12"/>
        <end position="34"/>
    </location>
</feature>
<evidence type="ECO:0000256" key="1">
    <source>
        <dbReference type="ARBA" id="ARBA00004651"/>
    </source>
</evidence>
<dbReference type="Pfam" id="PF00005">
    <property type="entry name" value="ABC_tran"/>
    <property type="match status" value="1"/>
</dbReference>
<reference evidence="7 8" key="1">
    <citation type="submission" date="2020-01" db="EMBL/GenBank/DDBJ databases">
        <title>Kibdelosporangium persica a novel Actinomycetes from a hot desert in Iran.</title>
        <authorList>
            <person name="Safaei N."/>
            <person name="Zaburannyi N."/>
            <person name="Mueller R."/>
            <person name="Wink J."/>
        </authorList>
    </citation>
    <scope>NUCLEOTIDE SEQUENCE [LARGE SCALE GENOMIC DNA]</scope>
    <source>
        <strain evidence="7 8">4NS15</strain>
    </source>
</reference>
<name>A0ABX2EYC3_9PSEU</name>
<evidence type="ECO:0000259" key="6">
    <source>
        <dbReference type="PROSITE" id="PS50929"/>
    </source>
</evidence>
<protein>
    <submittedName>
        <fullName evidence="7">Fused ATPase and permease components of ABC-type multidrug transport system</fullName>
    </submittedName>
</protein>
<keyword evidence="4 5" id="KW-0472">Membrane</keyword>
<organism evidence="7 8">
    <name type="scientific">Kibdelosporangium persicum</name>
    <dbReference type="NCBI Taxonomy" id="2698649"/>
    <lineage>
        <taxon>Bacteria</taxon>
        <taxon>Bacillati</taxon>
        <taxon>Actinomycetota</taxon>
        <taxon>Actinomycetes</taxon>
        <taxon>Pseudonocardiales</taxon>
        <taxon>Pseudonocardiaceae</taxon>
        <taxon>Kibdelosporangium</taxon>
    </lineage>
</organism>
<dbReference type="PANTHER" id="PTHR43394:SF1">
    <property type="entry name" value="ATP-BINDING CASSETTE SUB-FAMILY B MEMBER 10, MITOCHONDRIAL"/>
    <property type="match status" value="1"/>
</dbReference>
<feature type="transmembrane region" description="Helical" evidence="5">
    <location>
        <begin position="268"/>
        <end position="289"/>
    </location>
</feature>
<keyword evidence="8" id="KW-1185">Reference proteome</keyword>
<feature type="transmembrane region" description="Helical" evidence="5">
    <location>
        <begin position="123"/>
        <end position="141"/>
    </location>
</feature>
<accession>A0ABX2EYC3</accession>
<gene>
    <name evidence="7" type="ORF">GC106_9670</name>
</gene>
<dbReference type="InterPro" id="IPR027417">
    <property type="entry name" value="P-loop_NTPase"/>
</dbReference>
<feature type="transmembrane region" description="Helical" evidence="5">
    <location>
        <begin position="147"/>
        <end position="168"/>
    </location>
</feature>
<keyword evidence="3 5" id="KW-1133">Transmembrane helix</keyword>
<comment type="subcellular location">
    <subcellularLocation>
        <location evidence="1">Cell membrane</location>
        <topology evidence="1">Multi-pass membrane protein</topology>
    </subcellularLocation>
</comment>
<evidence type="ECO:0000256" key="5">
    <source>
        <dbReference type="SAM" id="Phobius"/>
    </source>
</evidence>